<protein>
    <recommendedName>
        <fullName evidence="3">Apea-like HEPN domain-containing protein</fullName>
    </recommendedName>
</protein>
<evidence type="ECO:0008006" key="3">
    <source>
        <dbReference type="Google" id="ProtNLM"/>
    </source>
</evidence>
<proteinExistence type="predicted"/>
<gene>
    <name evidence="1" type="ORF">BFN67_17955</name>
</gene>
<accession>A0A1V8RQS5</accession>
<evidence type="ECO:0000313" key="1">
    <source>
        <dbReference type="EMBL" id="OQM75474.1"/>
    </source>
</evidence>
<sequence>MSPVEAWLNANTEGYAHLVPDERQAIHEFSLLWSFFEARVMANNASIGGFRARVAQAANHGSGLDVEPFQEALAFFTARYRDGSGFNHRFQALRFHPGPNGGRTEVEAVSSEAQTGAAETILALLIIVYRLRNNLFHGEKWSYYFKDQLGNFTHASAILMRTVELFAVKGLLTVPE</sequence>
<name>A0A1V8RQS5_9HYPH</name>
<dbReference type="AlphaFoldDB" id="A0A1V8RQS5"/>
<dbReference type="RefSeq" id="WP_067179845.1">
    <property type="nucleotide sequence ID" value="NZ_MDET01000015.1"/>
</dbReference>
<comment type="caution">
    <text evidence="1">The sequence shown here is derived from an EMBL/GenBank/DDBJ whole genome shotgun (WGS) entry which is preliminary data.</text>
</comment>
<dbReference type="Proteomes" id="UP000191905">
    <property type="component" value="Unassembled WGS sequence"/>
</dbReference>
<dbReference type="EMBL" id="MDET01000015">
    <property type="protein sequence ID" value="OQM75474.1"/>
    <property type="molecule type" value="Genomic_DNA"/>
</dbReference>
<dbReference type="OrthoDB" id="1904255at2"/>
<evidence type="ECO:0000313" key="2">
    <source>
        <dbReference type="Proteomes" id="UP000191905"/>
    </source>
</evidence>
<keyword evidence="2" id="KW-1185">Reference proteome</keyword>
<reference evidence="1 2" key="1">
    <citation type="journal article" date="2016" name="Int. J. Syst. Evol. Microbiol.">
        <title>Pseudaminobacter manganicus sp. nov., isolated from sludge of a manganese mine.</title>
        <authorList>
            <person name="Li J."/>
            <person name="Huang J."/>
            <person name="Liao S."/>
            <person name="Wang G."/>
        </authorList>
    </citation>
    <scope>NUCLEOTIDE SEQUENCE [LARGE SCALE GENOMIC DNA]</scope>
    <source>
        <strain evidence="1 2">JH-7</strain>
    </source>
</reference>
<organism evidence="1 2">
    <name type="scientific">Manganibacter manganicus</name>
    <dbReference type="NCBI Taxonomy" id="1873176"/>
    <lineage>
        <taxon>Bacteria</taxon>
        <taxon>Pseudomonadati</taxon>
        <taxon>Pseudomonadota</taxon>
        <taxon>Alphaproteobacteria</taxon>
        <taxon>Hyphomicrobiales</taxon>
        <taxon>Phyllobacteriaceae</taxon>
        <taxon>Manganibacter</taxon>
    </lineage>
</organism>